<evidence type="ECO:0000256" key="2">
    <source>
        <dbReference type="ARBA" id="ARBA00022638"/>
    </source>
</evidence>
<comment type="similarity">
    <text evidence="4">Belongs to the glycosyl hydrolase 22 family.</text>
</comment>
<dbReference type="Proteomes" id="UP000018467">
    <property type="component" value="Unassembled WGS sequence"/>
</dbReference>
<name>A0A3B1JSE8_ASTMX</name>
<reference evidence="7" key="3">
    <citation type="submission" date="2025-08" db="UniProtKB">
        <authorList>
            <consortium name="Ensembl"/>
        </authorList>
    </citation>
    <scope>IDENTIFICATION</scope>
</reference>
<keyword evidence="2" id="KW-0929">Antimicrobial</keyword>
<dbReference type="PRINTS" id="PR00137">
    <property type="entry name" value="LYSOZYME"/>
</dbReference>
<dbReference type="SMART" id="SM00263">
    <property type="entry name" value="LYZ1"/>
    <property type="match status" value="1"/>
</dbReference>
<reference evidence="8" key="1">
    <citation type="submission" date="2013-03" db="EMBL/GenBank/DDBJ databases">
        <authorList>
            <person name="Jeffery W."/>
            <person name="Warren W."/>
            <person name="Wilson R.K."/>
        </authorList>
    </citation>
    <scope>NUCLEOTIDE SEQUENCE</scope>
    <source>
        <strain evidence="8">female</strain>
    </source>
</reference>
<dbReference type="GeneTree" id="ENSGT00940000159227"/>
<evidence type="ECO:0000256" key="4">
    <source>
        <dbReference type="RuleBase" id="RU004440"/>
    </source>
</evidence>
<evidence type="ECO:0000313" key="7">
    <source>
        <dbReference type="Ensembl" id="ENSAMXP00000045188.1"/>
    </source>
</evidence>
<dbReference type="GO" id="GO:0031640">
    <property type="term" value="P:killing of cells of another organism"/>
    <property type="evidence" value="ECO:0007669"/>
    <property type="project" value="UniProtKB-KW"/>
</dbReference>
<evidence type="ECO:0000313" key="8">
    <source>
        <dbReference type="Proteomes" id="UP000018467"/>
    </source>
</evidence>
<dbReference type="PANTHER" id="PTHR11407:SF63">
    <property type="entry name" value="LYSOZYME C"/>
    <property type="match status" value="1"/>
</dbReference>
<dbReference type="InterPro" id="IPR023346">
    <property type="entry name" value="Lysozyme-like_dom_sf"/>
</dbReference>
<evidence type="ECO:0000256" key="1">
    <source>
        <dbReference type="ARBA" id="ARBA00012732"/>
    </source>
</evidence>
<dbReference type="Pfam" id="PF00062">
    <property type="entry name" value="Lys"/>
    <property type="match status" value="1"/>
</dbReference>
<feature type="domain" description="Glycosyl hydrolases family 22 (GH22)" evidence="6">
    <location>
        <begin position="92"/>
        <end position="110"/>
    </location>
</feature>
<dbReference type="InterPro" id="IPR019799">
    <property type="entry name" value="Glyco_hydro_22_CS"/>
</dbReference>
<evidence type="ECO:0000259" key="6">
    <source>
        <dbReference type="PROSITE" id="PS00128"/>
    </source>
</evidence>
<sequence length="144" mass="16410">MRLVIVLCVMFLAVCESRTMSRCEVARAFKAQGLDGFEGFALGNYVCMAFWESKWKTHKVRESDDSGKDYGIFQINSFKWCQDGTANGQNLCRVPCGDLLNDNLQASVECAKLIVKREGLKAWDTWDKYCNGRKLSRWVKSCDV</sequence>
<reference evidence="7" key="4">
    <citation type="submission" date="2025-09" db="UniProtKB">
        <authorList>
            <consortium name="Ensembl"/>
        </authorList>
    </citation>
    <scope>IDENTIFICATION</scope>
</reference>
<dbReference type="PROSITE" id="PS51348">
    <property type="entry name" value="GLYCOSYL_HYDROL_F22_2"/>
    <property type="match status" value="1"/>
</dbReference>
<keyword evidence="3" id="KW-1015">Disulfide bond</keyword>
<proteinExistence type="inferred from homology"/>
<evidence type="ECO:0000256" key="5">
    <source>
        <dbReference type="SAM" id="SignalP"/>
    </source>
</evidence>
<feature type="signal peptide" evidence="5">
    <location>
        <begin position="1"/>
        <end position="17"/>
    </location>
</feature>
<dbReference type="SUPFAM" id="SSF53955">
    <property type="entry name" value="Lysozyme-like"/>
    <property type="match status" value="1"/>
</dbReference>
<organism evidence="7 8">
    <name type="scientific">Astyanax mexicanus</name>
    <name type="common">Blind cave fish</name>
    <name type="synonym">Astyanax fasciatus mexicanus</name>
    <dbReference type="NCBI Taxonomy" id="7994"/>
    <lineage>
        <taxon>Eukaryota</taxon>
        <taxon>Metazoa</taxon>
        <taxon>Chordata</taxon>
        <taxon>Craniata</taxon>
        <taxon>Vertebrata</taxon>
        <taxon>Euteleostomi</taxon>
        <taxon>Actinopterygii</taxon>
        <taxon>Neopterygii</taxon>
        <taxon>Teleostei</taxon>
        <taxon>Ostariophysi</taxon>
        <taxon>Characiformes</taxon>
        <taxon>Characoidei</taxon>
        <taxon>Acestrorhamphidae</taxon>
        <taxon>Acestrorhamphinae</taxon>
        <taxon>Astyanax</taxon>
    </lineage>
</organism>
<reference evidence="8" key="2">
    <citation type="journal article" date="2014" name="Nat. Commun.">
        <title>The cavefish genome reveals candidate genes for eye loss.</title>
        <authorList>
            <person name="McGaugh S.E."/>
            <person name="Gross J.B."/>
            <person name="Aken B."/>
            <person name="Blin M."/>
            <person name="Borowsky R."/>
            <person name="Chalopin D."/>
            <person name="Hinaux H."/>
            <person name="Jeffery W.R."/>
            <person name="Keene A."/>
            <person name="Ma L."/>
            <person name="Minx P."/>
            <person name="Murphy D."/>
            <person name="O'Quin K.E."/>
            <person name="Retaux S."/>
            <person name="Rohner N."/>
            <person name="Searle S.M."/>
            <person name="Stahl B.A."/>
            <person name="Tabin C."/>
            <person name="Volff J.N."/>
            <person name="Yoshizawa M."/>
            <person name="Warren W.C."/>
        </authorList>
    </citation>
    <scope>NUCLEOTIDE SEQUENCE [LARGE SCALE GENOMIC DNA]</scope>
    <source>
        <strain evidence="8">female</strain>
    </source>
</reference>
<accession>A0A3B1JSE8</accession>
<feature type="chain" id="PRO_5046847242" description="lysozyme" evidence="5">
    <location>
        <begin position="18"/>
        <end position="144"/>
    </location>
</feature>
<keyword evidence="5" id="KW-0732">Signal</keyword>
<dbReference type="PANTHER" id="PTHR11407">
    <property type="entry name" value="LYSOZYME C"/>
    <property type="match status" value="1"/>
</dbReference>
<dbReference type="InterPro" id="IPR001916">
    <property type="entry name" value="Glyco_hydro_22"/>
</dbReference>
<dbReference type="PROSITE" id="PS00128">
    <property type="entry name" value="GLYCOSYL_HYDROL_F22_1"/>
    <property type="match status" value="1"/>
</dbReference>
<dbReference type="GO" id="GO:0042742">
    <property type="term" value="P:defense response to bacterium"/>
    <property type="evidence" value="ECO:0007669"/>
    <property type="project" value="UniProtKB-KW"/>
</dbReference>
<dbReference type="InterPro" id="IPR000974">
    <property type="entry name" value="Glyco_hydro_22_lys"/>
</dbReference>
<dbReference type="AlphaFoldDB" id="A0A3B1JSE8"/>
<dbReference type="Bgee" id="ENSAMXG00000014017">
    <property type="expression patterns" value="Expressed in bone element and 12 other cell types or tissues"/>
</dbReference>
<dbReference type="Gene3D" id="1.10.530.10">
    <property type="match status" value="1"/>
</dbReference>
<keyword evidence="2" id="KW-0081">Bacteriolytic enzyme</keyword>
<evidence type="ECO:0000256" key="3">
    <source>
        <dbReference type="ARBA" id="ARBA00023157"/>
    </source>
</evidence>
<dbReference type="Ensembl" id="ENSAMXT00000038756.1">
    <property type="protein sequence ID" value="ENSAMXP00000045188.1"/>
    <property type="gene ID" value="ENSAMXG00000014017.2"/>
</dbReference>
<dbReference type="PRINTS" id="PR00135">
    <property type="entry name" value="LYZLACT"/>
</dbReference>
<dbReference type="CDD" id="cd16897">
    <property type="entry name" value="LYZ_C"/>
    <property type="match status" value="1"/>
</dbReference>
<keyword evidence="8" id="KW-1185">Reference proteome</keyword>
<dbReference type="EC" id="3.2.1.17" evidence="1"/>
<protein>
    <recommendedName>
        <fullName evidence="1">lysozyme</fullName>
        <ecNumber evidence="1">3.2.1.17</ecNumber>
    </recommendedName>
</protein>
<dbReference type="InParanoid" id="A0A3B1JSE8"/>
<dbReference type="GO" id="GO:0003796">
    <property type="term" value="F:lysozyme activity"/>
    <property type="evidence" value="ECO:0007669"/>
    <property type="project" value="UniProtKB-EC"/>
</dbReference>